<evidence type="ECO:0000313" key="4">
    <source>
        <dbReference type="RefSeq" id="XP_005090459.1"/>
    </source>
</evidence>
<protein>
    <submittedName>
        <fullName evidence="4">Uncharacterized protein LOC101846856 isoform X1</fullName>
    </submittedName>
</protein>
<dbReference type="PANTHER" id="PTHR35345:SF1">
    <property type="entry name" value="TELOMERE REPEATS-BINDING BOUQUET FORMATION PROTEIN 2"/>
    <property type="match status" value="1"/>
</dbReference>
<dbReference type="GeneID" id="101846856"/>
<dbReference type="PANTHER" id="PTHR35345">
    <property type="entry name" value="TELOMERE REPEATS-BINDING BOUQUET FORMATION PROTEIN 2"/>
    <property type="match status" value="1"/>
</dbReference>
<evidence type="ECO:0000313" key="3">
    <source>
        <dbReference type="Proteomes" id="UP000694888"/>
    </source>
</evidence>
<keyword evidence="3" id="KW-1185">Reference proteome</keyword>
<reference evidence="4" key="1">
    <citation type="submission" date="2025-08" db="UniProtKB">
        <authorList>
            <consortium name="RefSeq"/>
        </authorList>
    </citation>
    <scope>IDENTIFICATION</scope>
</reference>
<sequence length="387" mass="43147">MRKMGLGTFSAVPFLLKAYTASEHTQGYRSSSARRAGQAVLIGILNFTMLNLNKDCPLRFSFWTSIGLALAYASLKDTLHFARSSDCTFNRQMFSNKTAWFSESCHTLAQRTWVEKGGKLEDISLAQFIFSDNWECHDTNSLLTSEAYLNQHLAVFSSQYVADAAKHGSGNVILGDYFLVPDKIRECLEHRVTYESALNGNGEKYDGSQVHLARDATLPSQPFLRPGDRGHRARYDQSQKKVFRPPSSQQGPCGAERAQHPASDSSTSPPNSKKRREAPSSSHLGTSSVEYRVPDGACPCRVWTYFDSFFHLPLSTLFLVLCNFSFSCFLFHSVSFGIFALNVVKVILLNAFQIHVCLLYILLSMSNPFISPTVIPLAAALLTTRFC</sequence>
<accession>A0ABM0JCE2</accession>
<feature type="transmembrane region" description="Helical" evidence="2">
    <location>
        <begin position="309"/>
        <end position="331"/>
    </location>
</feature>
<evidence type="ECO:0000256" key="1">
    <source>
        <dbReference type="SAM" id="MobiDB-lite"/>
    </source>
</evidence>
<proteinExistence type="predicted"/>
<keyword evidence="2" id="KW-0472">Membrane</keyword>
<keyword evidence="2" id="KW-0812">Transmembrane</keyword>
<dbReference type="Pfam" id="PF15101">
    <property type="entry name" value="TERB2"/>
    <property type="match status" value="1"/>
</dbReference>
<name>A0ABM0JCE2_APLCA</name>
<feature type="transmembrane region" description="Helical" evidence="2">
    <location>
        <begin position="343"/>
        <end position="363"/>
    </location>
</feature>
<feature type="compositionally biased region" description="Polar residues" evidence="1">
    <location>
        <begin position="262"/>
        <end position="271"/>
    </location>
</feature>
<keyword evidence="2" id="KW-1133">Transmembrane helix</keyword>
<dbReference type="InterPro" id="IPR028065">
    <property type="entry name" value="TERB2"/>
</dbReference>
<gene>
    <name evidence="4" type="primary">LOC101846856</name>
</gene>
<dbReference type="Proteomes" id="UP000694888">
    <property type="component" value="Unplaced"/>
</dbReference>
<evidence type="ECO:0000256" key="2">
    <source>
        <dbReference type="SAM" id="Phobius"/>
    </source>
</evidence>
<feature type="compositionally biased region" description="Basic and acidic residues" evidence="1">
    <location>
        <begin position="226"/>
        <end position="239"/>
    </location>
</feature>
<organism evidence="3 4">
    <name type="scientific">Aplysia californica</name>
    <name type="common">California sea hare</name>
    <dbReference type="NCBI Taxonomy" id="6500"/>
    <lineage>
        <taxon>Eukaryota</taxon>
        <taxon>Metazoa</taxon>
        <taxon>Spiralia</taxon>
        <taxon>Lophotrochozoa</taxon>
        <taxon>Mollusca</taxon>
        <taxon>Gastropoda</taxon>
        <taxon>Heterobranchia</taxon>
        <taxon>Euthyneura</taxon>
        <taxon>Tectipleura</taxon>
        <taxon>Aplysiida</taxon>
        <taxon>Aplysioidea</taxon>
        <taxon>Aplysiidae</taxon>
        <taxon>Aplysia</taxon>
    </lineage>
</organism>
<dbReference type="RefSeq" id="XP_005090459.1">
    <property type="nucleotide sequence ID" value="XM_005090402.3"/>
</dbReference>
<feature type="region of interest" description="Disordered" evidence="1">
    <location>
        <begin position="218"/>
        <end position="287"/>
    </location>
</feature>